<dbReference type="Pfam" id="PF13561">
    <property type="entry name" value="adh_short_C2"/>
    <property type="match status" value="1"/>
</dbReference>
<sequence length="184" mass="19429">MKETPQLGSGCTISRGSPMTSCTLASIDAVTAEDFQAVYVSNVLGPILLTQACRPHLPDDRSGRIVSLSSVGSKIGMAGLKLYGGTKGALEAMARTWARELAEHCTVNAVSVGSTMTDMLAQAPHEAKVAISQFYPITPLAPGREFDSEQQRAFVEQYGGRAAYPEEIAGVVGMICNGGLWMSS</sequence>
<name>J3P5Z2_GAET3</name>
<gene>
    <name evidence="4" type="primary">20349390</name>
    <name evidence="3" type="ORF">GGTG_08932</name>
</gene>
<dbReference type="GO" id="GO:0048038">
    <property type="term" value="F:quinone binding"/>
    <property type="evidence" value="ECO:0007669"/>
    <property type="project" value="TreeGrafter"/>
</dbReference>
<keyword evidence="2" id="KW-0521">NADP</keyword>
<dbReference type="VEuPathDB" id="FungiDB:GGTG_08932"/>
<dbReference type="InterPro" id="IPR002347">
    <property type="entry name" value="SDR_fam"/>
</dbReference>
<dbReference type="PRINTS" id="PR00081">
    <property type="entry name" value="GDHRDH"/>
</dbReference>
<reference evidence="4" key="5">
    <citation type="submission" date="2018-04" db="UniProtKB">
        <authorList>
            <consortium name="EnsemblFungi"/>
        </authorList>
    </citation>
    <scope>IDENTIFICATION</scope>
    <source>
        <strain evidence="4">R3-111a-1</strain>
    </source>
</reference>
<dbReference type="RefSeq" id="XP_009225038.1">
    <property type="nucleotide sequence ID" value="XM_009226774.1"/>
</dbReference>
<dbReference type="Gene3D" id="3.40.50.720">
    <property type="entry name" value="NAD(P)-binding Rossmann-like Domain"/>
    <property type="match status" value="1"/>
</dbReference>
<evidence type="ECO:0000313" key="4">
    <source>
        <dbReference type="EnsemblFungi" id="EJT75094"/>
    </source>
</evidence>
<dbReference type="eggNOG" id="KOG0725">
    <property type="taxonomic scope" value="Eukaryota"/>
</dbReference>
<dbReference type="GO" id="GO:0016616">
    <property type="term" value="F:oxidoreductase activity, acting on the CH-OH group of donors, NAD or NADP as acceptor"/>
    <property type="evidence" value="ECO:0007669"/>
    <property type="project" value="TreeGrafter"/>
</dbReference>
<comment type="similarity">
    <text evidence="1">Belongs to the short-chain dehydrogenases/reductases (SDR) family.</text>
</comment>
<dbReference type="EnsemblFungi" id="EJT75094">
    <property type="protein sequence ID" value="EJT75094"/>
    <property type="gene ID" value="GGTG_08932"/>
</dbReference>
<reference evidence="3" key="2">
    <citation type="submission" date="2010-07" db="EMBL/GenBank/DDBJ databases">
        <authorList>
            <consortium name="The Broad Institute Genome Sequencing Platform"/>
            <consortium name="Broad Institute Genome Sequencing Center for Infectious Disease"/>
            <person name="Ma L.-J."/>
            <person name="Dead R."/>
            <person name="Young S."/>
            <person name="Zeng Q."/>
            <person name="Koehrsen M."/>
            <person name="Alvarado L."/>
            <person name="Berlin A."/>
            <person name="Chapman S.B."/>
            <person name="Chen Z."/>
            <person name="Freedman E."/>
            <person name="Gellesch M."/>
            <person name="Goldberg J."/>
            <person name="Griggs A."/>
            <person name="Gujja S."/>
            <person name="Heilman E.R."/>
            <person name="Heiman D."/>
            <person name="Hepburn T."/>
            <person name="Howarth C."/>
            <person name="Jen D."/>
            <person name="Larson L."/>
            <person name="Mehta T."/>
            <person name="Neiman D."/>
            <person name="Pearson M."/>
            <person name="Roberts A."/>
            <person name="Saif S."/>
            <person name="Shea T."/>
            <person name="Shenoy N."/>
            <person name="Sisk P."/>
            <person name="Stolte C."/>
            <person name="Sykes S."/>
            <person name="Walk T."/>
            <person name="White J."/>
            <person name="Yandava C."/>
            <person name="Haas B."/>
            <person name="Nusbaum C."/>
            <person name="Birren B."/>
        </authorList>
    </citation>
    <scope>NUCLEOTIDE SEQUENCE</scope>
    <source>
        <strain evidence="3">R3-111a-1</strain>
    </source>
</reference>
<evidence type="ECO:0000313" key="3">
    <source>
        <dbReference type="EMBL" id="EJT75094.1"/>
    </source>
</evidence>
<dbReference type="CDD" id="cd05233">
    <property type="entry name" value="SDR_c"/>
    <property type="match status" value="1"/>
</dbReference>
<organism evidence="3">
    <name type="scientific">Gaeumannomyces tritici (strain R3-111a-1)</name>
    <name type="common">Wheat and barley take-all root rot fungus</name>
    <name type="synonym">Gaeumannomyces graminis var. tritici</name>
    <dbReference type="NCBI Taxonomy" id="644352"/>
    <lineage>
        <taxon>Eukaryota</taxon>
        <taxon>Fungi</taxon>
        <taxon>Dikarya</taxon>
        <taxon>Ascomycota</taxon>
        <taxon>Pezizomycotina</taxon>
        <taxon>Sordariomycetes</taxon>
        <taxon>Sordariomycetidae</taxon>
        <taxon>Magnaporthales</taxon>
        <taxon>Magnaporthaceae</taxon>
        <taxon>Gaeumannomyces</taxon>
    </lineage>
</organism>
<dbReference type="InterPro" id="IPR036291">
    <property type="entry name" value="NAD(P)-bd_dom_sf"/>
</dbReference>
<dbReference type="GeneID" id="20349390"/>
<reference evidence="5" key="1">
    <citation type="submission" date="2010-07" db="EMBL/GenBank/DDBJ databases">
        <title>The genome sequence of Gaeumannomyces graminis var. tritici strain R3-111a-1.</title>
        <authorList>
            <consortium name="The Broad Institute Genome Sequencing Platform"/>
            <person name="Ma L.-J."/>
            <person name="Dead R."/>
            <person name="Young S."/>
            <person name="Zeng Q."/>
            <person name="Koehrsen M."/>
            <person name="Alvarado L."/>
            <person name="Berlin A."/>
            <person name="Chapman S.B."/>
            <person name="Chen Z."/>
            <person name="Freedman E."/>
            <person name="Gellesch M."/>
            <person name="Goldberg J."/>
            <person name="Griggs A."/>
            <person name="Gujja S."/>
            <person name="Heilman E.R."/>
            <person name="Heiman D."/>
            <person name="Hepburn T."/>
            <person name="Howarth C."/>
            <person name="Jen D."/>
            <person name="Larson L."/>
            <person name="Mehta T."/>
            <person name="Neiman D."/>
            <person name="Pearson M."/>
            <person name="Roberts A."/>
            <person name="Saif S."/>
            <person name="Shea T."/>
            <person name="Shenoy N."/>
            <person name="Sisk P."/>
            <person name="Stolte C."/>
            <person name="Sykes S."/>
            <person name="Walk T."/>
            <person name="White J."/>
            <person name="Yandava C."/>
            <person name="Haas B."/>
            <person name="Nusbaum C."/>
            <person name="Birren B."/>
        </authorList>
    </citation>
    <scope>NUCLEOTIDE SEQUENCE [LARGE SCALE GENOMIC DNA]</scope>
    <source>
        <strain evidence="5">R3-111a-1</strain>
    </source>
</reference>
<evidence type="ECO:0000256" key="2">
    <source>
        <dbReference type="ARBA" id="ARBA00022857"/>
    </source>
</evidence>
<accession>J3P5Z2</accession>
<dbReference type="PROSITE" id="PS00061">
    <property type="entry name" value="ADH_SHORT"/>
    <property type="match status" value="1"/>
</dbReference>
<dbReference type="Proteomes" id="UP000006039">
    <property type="component" value="Unassembled WGS sequence"/>
</dbReference>
<dbReference type="PANTHER" id="PTHR42760:SF111">
    <property type="entry name" value="3-OXOACYL-(ACYL-CARRIER-PROTEIN) REDUCTASE (AFU_ORTHOLOGUE AFUA_1G10100)"/>
    <property type="match status" value="1"/>
</dbReference>
<proteinExistence type="inferred from homology"/>
<dbReference type="InterPro" id="IPR020904">
    <property type="entry name" value="Sc_DH/Rdtase_CS"/>
</dbReference>
<dbReference type="GO" id="GO:0006633">
    <property type="term" value="P:fatty acid biosynthetic process"/>
    <property type="evidence" value="ECO:0007669"/>
    <property type="project" value="TreeGrafter"/>
</dbReference>
<dbReference type="OrthoDB" id="47007at2759"/>
<evidence type="ECO:0000313" key="5">
    <source>
        <dbReference type="Proteomes" id="UP000006039"/>
    </source>
</evidence>
<reference evidence="4" key="4">
    <citation type="journal article" date="2015" name="G3 (Bethesda)">
        <title>Genome sequences of three phytopathogenic species of the Magnaporthaceae family of fungi.</title>
        <authorList>
            <person name="Okagaki L.H."/>
            <person name="Nunes C.C."/>
            <person name="Sailsbery J."/>
            <person name="Clay B."/>
            <person name="Brown D."/>
            <person name="John T."/>
            <person name="Oh Y."/>
            <person name="Young N."/>
            <person name="Fitzgerald M."/>
            <person name="Haas B.J."/>
            <person name="Zeng Q."/>
            <person name="Young S."/>
            <person name="Adiconis X."/>
            <person name="Fan L."/>
            <person name="Levin J.Z."/>
            <person name="Mitchell T.K."/>
            <person name="Okubara P.A."/>
            <person name="Farman M.L."/>
            <person name="Kohn L.M."/>
            <person name="Birren B."/>
            <person name="Ma L.-J."/>
            <person name="Dean R.A."/>
        </authorList>
    </citation>
    <scope>NUCLEOTIDE SEQUENCE</scope>
    <source>
        <strain evidence="4">R3-111a-1</strain>
    </source>
</reference>
<dbReference type="STRING" id="644352.J3P5Z2"/>
<dbReference type="SUPFAM" id="SSF51735">
    <property type="entry name" value="NAD(P)-binding Rossmann-fold domains"/>
    <property type="match status" value="1"/>
</dbReference>
<evidence type="ECO:0000256" key="1">
    <source>
        <dbReference type="ARBA" id="ARBA00006484"/>
    </source>
</evidence>
<dbReference type="HOGENOM" id="CLU_1468234_0_0_1"/>
<dbReference type="EMBL" id="GL385398">
    <property type="protein sequence ID" value="EJT75094.1"/>
    <property type="molecule type" value="Genomic_DNA"/>
</dbReference>
<dbReference type="PANTHER" id="PTHR42760">
    <property type="entry name" value="SHORT-CHAIN DEHYDROGENASES/REDUCTASES FAMILY MEMBER"/>
    <property type="match status" value="1"/>
</dbReference>
<evidence type="ECO:0008006" key="6">
    <source>
        <dbReference type="Google" id="ProtNLM"/>
    </source>
</evidence>
<reference evidence="3" key="3">
    <citation type="submission" date="2010-09" db="EMBL/GenBank/DDBJ databases">
        <title>Annotation of Gaeumannomyces graminis var. tritici R3-111a-1.</title>
        <authorList>
            <consortium name="The Broad Institute Genome Sequencing Platform"/>
            <person name="Ma L.-J."/>
            <person name="Dead R."/>
            <person name="Young S.K."/>
            <person name="Zeng Q."/>
            <person name="Gargeya S."/>
            <person name="Fitzgerald M."/>
            <person name="Haas B."/>
            <person name="Abouelleil A."/>
            <person name="Alvarado L."/>
            <person name="Arachchi H.M."/>
            <person name="Berlin A."/>
            <person name="Brown A."/>
            <person name="Chapman S.B."/>
            <person name="Chen Z."/>
            <person name="Dunbar C."/>
            <person name="Freedman E."/>
            <person name="Gearin G."/>
            <person name="Gellesch M."/>
            <person name="Goldberg J."/>
            <person name="Griggs A."/>
            <person name="Gujja S."/>
            <person name="Heiman D."/>
            <person name="Howarth C."/>
            <person name="Larson L."/>
            <person name="Lui A."/>
            <person name="MacDonald P.J.P."/>
            <person name="Mehta T."/>
            <person name="Montmayeur A."/>
            <person name="Murphy C."/>
            <person name="Neiman D."/>
            <person name="Pearson M."/>
            <person name="Priest M."/>
            <person name="Roberts A."/>
            <person name="Saif S."/>
            <person name="Shea T."/>
            <person name="Shenoy N."/>
            <person name="Sisk P."/>
            <person name="Stolte C."/>
            <person name="Sykes S."/>
            <person name="Yandava C."/>
            <person name="Wortman J."/>
            <person name="Nusbaum C."/>
            <person name="Birren B."/>
        </authorList>
    </citation>
    <scope>NUCLEOTIDE SEQUENCE</scope>
    <source>
        <strain evidence="3">R3-111a-1</strain>
    </source>
</reference>
<keyword evidence="5" id="KW-1185">Reference proteome</keyword>
<protein>
    <recommendedName>
        <fullName evidence="6">3-oxoacyl-[acyl-carrier-protein] reductase</fullName>
    </recommendedName>
</protein>
<dbReference type="AlphaFoldDB" id="J3P5Z2"/>